<protein>
    <submittedName>
        <fullName evidence="2">Uncharacterized protein</fullName>
    </submittedName>
</protein>
<reference evidence="2 3" key="1">
    <citation type="submission" date="2019-09" db="EMBL/GenBank/DDBJ databases">
        <authorList>
            <person name="Dittami M. S."/>
        </authorList>
    </citation>
    <scope>NUCLEOTIDE SEQUENCE [LARGE SCALE GENOMIC DNA]</scope>
    <source>
        <strain evidence="2">SPHINGO391</strain>
    </source>
</reference>
<evidence type="ECO:0000313" key="3">
    <source>
        <dbReference type="Proteomes" id="UP000326857"/>
    </source>
</evidence>
<feature type="region of interest" description="Disordered" evidence="1">
    <location>
        <begin position="1"/>
        <end position="27"/>
    </location>
</feature>
<proteinExistence type="predicted"/>
<evidence type="ECO:0000256" key="1">
    <source>
        <dbReference type="SAM" id="MobiDB-lite"/>
    </source>
</evidence>
<organism evidence="2 3">
    <name type="scientific">Sphingomonas aurantiaca</name>
    <dbReference type="NCBI Taxonomy" id="185949"/>
    <lineage>
        <taxon>Bacteria</taxon>
        <taxon>Pseudomonadati</taxon>
        <taxon>Pseudomonadota</taxon>
        <taxon>Alphaproteobacteria</taxon>
        <taxon>Sphingomonadales</taxon>
        <taxon>Sphingomonadaceae</taxon>
        <taxon>Sphingomonas</taxon>
    </lineage>
</organism>
<accession>A0A5E8A2W0</accession>
<evidence type="ECO:0000313" key="2">
    <source>
        <dbReference type="EMBL" id="VVT25286.1"/>
    </source>
</evidence>
<dbReference type="AlphaFoldDB" id="A0A5E8A2W0"/>
<gene>
    <name evidence="2" type="ORF">SPHINGO391_480215</name>
</gene>
<dbReference type="EMBL" id="CABVLI010000043">
    <property type="protein sequence ID" value="VVT25286.1"/>
    <property type="molecule type" value="Genomic_DNA"/>
</dbReference>
<feature type="region of interest" description="Disordered" evidence="1">
    <location>
        <begin position="68"/>
        <end position="96"/>
    </location>
</feature>
<dbReference type="Proteomes" id="UP000326857">
    <property type="component" value="Unassembled WGS sequence"/>
</dbReference>
<name>A0A5E8A2W0_9SPHN</name>
<sequence>MGWVRSPQRPSPSHRKGGGPLPLPKGEGFKLECPDGYVGQQDCGHYQHQHAFFRVALLCDEHCAADQAGEHAQHGDRRRRSGDRGESRVHAAIALA</sequence>